<comment type="caution">
    <text evidence="2">The sequence shown here is derived from an EMBL/GenBank/DDBJ whole genome shotgun (WGS) entry which is preliminary data.</text>
</comment>
<evidence type="ECO:0000313" key="3">
    <source>
        <dbReference type="Proteomes" id="UP000309561"/>
    </source>
</evidence>
<dbReference type="PANTHER" id="PTHR40588:SF1">
    <property type="entry name" value="MRNA INTERFERASE TOXIN YAFQ"/>
    <property type="match status" value="1"/>
</dbReference>
<dbReference type="Pfam" id="PF15738">
    <property type="entry name" value="YafQ_toxin"/>
    <property type="match status" value="1"/>
</dbReference>
<proteinExistence type="predicted"/>
<organism evidence="2 3">
    <name type="scientific">Sulfurimonas crateris</name>
    <dbReference type="NCBI Taxonomy" id="2574727"/>
    <lineage>
        <taxon>Bacteria</taxon>
        <taxon>Pseudomonadati</taxon>
        <taxon>Campylobacterota</taxon>
        <taxon>Epsilonproteobacteria</taxon>
        <taxon>Campylobacterales</taxon>
        <taxon>Sulfurimonadaceae</taxon>
        <taxon>Sulfurimonas</taxon>
    </lineage>
</organism>
<dbReference type="Proteomes" id="UP000309561">
    <property type="component" value="Unassembled WGS sequence"/>
</dbReference>
<dbReference type="NCBIfam" id="TIGR02385">
    <property type="entry name" value="RelE_StbE"/>
    <property type="match status" value="1"/>
</dbReference>
<dbReference type="InterPro" id="IPR004386">
    <property type="entry name" value="Toxin_YafQ-like"/>
</dbReference>
<dbReference type="PANTHER" id="PTHR40588">
    <property type="entry name" value="MRNA INTERFERASE TOXIN YAFQ"/>
    <property type="match status" value="1"/>
</dbReference>
<name>A0A4U2ZB70_9BACT</name>
<sequence length="91" mass="10873">MFTILETKKYIKDIRKLQLETLQNVRLNIYLQALRNGYRLDPAARCKKLRNEWSGFYEISLGLDLRLIYRISEDTLELIRIGTHAQLFRSL</sequence>
<dbReference type="InterPro" id="IPR035093">
    <property type="entry name" value="RelE/ParE_toxin_dom_sf"/>
</dbReference>
<reference evidence="2 3" key="1">
    <citation type="submission" date="2019-04" db="EMBL/GenBank/DDBJ databases">
        <title>Sulfurimonas crateris sp. nov. a facultative anaerobic sulfur-oxidizing chemolithautotrophic bacterium isolated from a terrestrial mud vulcano.</title>
        <authorList>
            <person name="Ratnikova N.M."/>
            <person name="Slobodkin A.I."/>
            <person name="Merkel A.Y."/>
            <person name="Novikov A."/>
            <person name="Bonch-Osmolovskaya E.A."/>
            <person name="Slobodkina G.B."/>
        </authorList>
    </citation>
    <scope>NUCLEOTIDE SEQUENCE [LARGE SCALE GENOMIC DNA]</scope>
    <source>
        <strain evidence="2 3">SN118</strain>
    </source>
</reference>
<dbReference type="GO" id="GO:0006402">
    <property type="term" value="P:mRNA catabolic process"/>
    <property type="evidence" value="ECO:0007669"/>
    <property type="project" value="TreeGrafter"/>
</dbReference>
<dbReference type="GO" id="GO:0004521">
    <property type="term" value="F:RNA endonuclease activity"/>
    <property type="evidence" value="ECO:0007669"/>
    <property type="project" value="TreeGrafter"/>
</dbReference>
<evidence type="ECO:0000313" key="2">
    <source>
        <dbReference type="EMBL" id="TKI70902.1"/>
    </source>
</evidence>
<protein>
    <submittedName>
        <fullName evidence="2">Type II toxin-antitoxin system mRNA interferase toxin, RelE/StbE family</fullName>
    </submittedName>
</protein>
<dbReference type="RefSeq" id="WP_137011201.1">
    <property type="nucleotide sequence ID" value="NZ_SZPX01000001.1"/>
</dbReference>
<dbReference type="EMBL" id="SZPX01000001">
    <property type="protein sequence ID" value="TKI70902.1"/>
    <property type="molecule type" value="Genomic_DNA"/>
</dbReference>
<dbReference type="Gene3D" id="3.30.2310.20">
    <property type="entry name" value="RelE-like"/>
    <property type="match status" value="1"/>
</dbReference>
<evidence type="ECO:0000256" key="1">
    <source>
        <dbReference type="ARBA" id="ARBA00022649"/>
    </source>
</evidence>
<accession>A0A4U2ZB70</accession>
<dbReference type="OrthoDB" id="7030467at2"/>
<keyword evidence="1" id="KW-1277">Toxin-antitoxin system</keyword>
<gene>
    <name evidence="2" type="ORF">FCU45_00485</name>
</gene>
<dbReference type="GO" id="GO:0006415">
    <property type="term" value="P:translational termination"/>
    <property type="evidence" value="ECO:0007669"/>
    <property type="project" value="TreeGrafter"/>
</dbReference>
<dbReference type="SUPFAM" id="SSF143011">
    <property type="entry name" value="RelE-like"/>
    <property type="match status" value="1"/>
</dbReference>
<keyword evidence="3" id="KW-1185">Reference proteome</keyword>
<dbReference type="AlphaFoldDB" id="A0A4U2ZB70"/>
<dbReference type="InterPro" id="IPR007712">
    <property type="entry name" value="RelE/ParE_toxin"/>
</dbReference>